<feature type="compositionally biased region" description="Low complexity" evidence="1">
    <location>
        <begin position="29"/>
        <end position="46"/>
    </location>
</feature>
<dbReference type="OrthoDB" id="76567at2759"/>
<evidence type="ECO:0000313" key="2">
    <source>
        <dbReference type="EMBL" id="KIH89940.1"/>
    </source>
</evidence>
<proteinExistence type="predicted"/>
<keyword evidence="3" id="KW-1185">Reference proteome</keyword>
<dbReference type="VEuPathDB" id="FungiDB:SPBR_00801"/>
<dbReference type="HOGENOM" id="CLU_058490_4_1_1"/>
<protein>
    <submittedName>
        <fullName evidence="2">Uncharacterized protein</fullName>
    </submittedName>
</protein>
<organism evidence="2 3">
    <name type="scientific">Sporothrix brasiliensis 5110</name>
    <dbReference type="NCBI Taxonomy" id="1398154"/>
    <lineage>
        <taxon>Eukaryota</taxon>
        <taxon>Fungi</taxon>
        <taxon>Dikarya</taxon>
        <taxon>Ascomycota</taxon>
        <taxon>Pezizomycotina</taxon>
        <taxon>Sordariomycetes</taxon>
        <taxon>Sordariomycetidae</taxon>
        <taxon>Ophiostomatales</taxon>
        <taxon>Ophiostomataceae</taxon>
        <taxon>Sporothrix</taxon>
    </lineage>
</organism>
<dbReference type="Proteomes" id="UP000031575">
    <property type="component" value="Unassembled WGS sequence"/>
</dbReference>
<reference evidence="2 3" key="1">
    <citation type="journal article" date="2014" name="BMC Genomics">
        <title>Comparative genomics of the major fungal agents of human and animal Sporotrichosis: Sporothrix schenckii and Sporothrix brasiliensis.</title>
        <authorList>
            <person name="Teixeira M.M."/>
            <person name="de Almeida L.G."/>
            <person name="Kubitschek-Barreira P."/>
            <person name="Alves F.L."/>
            <person name="Kioshima E.S."/>
            <person name="Abadio A.K."/>
            <person name="Fernandes L."/>
            <person name="Derengowski L.S."/>
            <person name="Ferreira K.S."/>
            <person name="Souza R.C."/>
            <person name="Ruiz J.C."/>
            <person name="de Andrade N.C."/>
            <person name="Paes H.C."/>
            <person name="Nicola A.M."/>
            <person name="Albuquerque P."/>
            <person name="Gerber A.L."/>
            <person name="Martins V.P."/>
            <person name="Peconick L.D."/>
            <person name="Neto A.V."/>
            <person name="Chaucanez C.B."/>
            <person name="Silva P.A."/>
            <person name="Cunha O.L."/>
            <person name="de Oliveira F.F."/>
            <person name="dos Santos T.C."/>
            <person name="Barros A.L."/>
            <person name="Soares M.A."/>
            <person name="de Oliveira L.M."/>
            <person name="Marini M.M."/>
            <person name="Villalobos-Duno H."/>
            <person name="Cunha M.M."/>
            <person name="de Hoog S."/>
            <person name="da Silveira J.F."/>
            <person name="Henrissat B."/>
            <person name="Nino-Vega G.A."/>
            <person name="Cisalpino P.S."/>
            <person name="Mora-Montes H.M."/>
            <person name="Almeida S.R."/>
            <person name="Stajich J.E."/>
            <person name="Lopes-Bezerra L.M."/>
            <person name="Vasconcelos A.T."/>
            <person name="Felipe M.S."/>
        </authorList>
    </citation>
    <scope>NUCLEOTIDE SEQUENCE [LARGE SCALE GENOMIC DNA]</scope>
    <source>
        <strain evidence="2 3">5110</strain>
    </source>
</reference>
<dbReference type="GeneID" id="63674041"/>
<evidence type="ECO:0000313" key="3">
    <source>
        <dbReference type="Proteomes" id="UP000031575"/>
    </source>
</evidence>
<evidence type="ECO:0000256" key="1">
    <source>
        <dbReference type="SAM" id="MobiDB-lite"/>
    </source>
</evidence>
<dbReference type="EMBL" id="AWTV01000008">
    <property type="protein sequence ID" value="KIH89940.1"/>
    <property type="molecule type" value="Genomic_DNA"/>
</dbReference>
<feature type="region of interest" description="Disordered" evidence="1">
    <location>
        <begin position="1"/>
        <end position="50"/>
    </location>
</feature>
<feature type="region of interest" description="Disordered" evidence="1">
    <location>
        <begin position="171"/>
        <end position="191"/>
    </location>
</feature>
<comment type="caution">
    <text evidence="2">The sequence shown here is derived from an EMBL/GenBank/DDBJ whole genome shotgun (WGS) entry which is preliminary data.</text>
</comment>
<name>A0A0C2ISW0_9PEZI</name>
<gene>
    <name evidence="2" type="ORF">SPBR_00801</name>
</gene>
<dbReference type="AlphaFoldDB" id="A0A0C2ISW0"/>
<accession>A0A0C2ISW0</accession>
<dbReference type="RefSeq" id="XP_040617950.1">
    <property type="nucleotide sequence ID" value="XM_040759120.1"/>
</dbReference>
<sequence>MSTSRRSRMLPSAATGVKRKQPHPSPGVSTRRSSSRSATGSNSMSTALVPSTDNVSDTAFLEKASALPVADSAFTTAADILSRAYSATGDGFVVEPVSFAEYRSVADERDRRGSKARLFYLHDARLLIVTVPTIHHEMLHGQLYFIFTGMLWEAGLGDDWVGTHATTFRSALGNTSTGEGDSGGRPKSARRSNTEWPVLVMQVGWTQSLASLRCKKDFWFRQSDHQVKIVILVKAFPLGGSGDGGSKKRILIENWQGQSRLQRPGATGTRAHAAATRDSVCLQIINIVWAGPMPYDEASMSVRQDPNNFNVTRGPLKLDFSKLFLRQPIPHTNEKDIIISDSELQHYATVMWLP</sequence>